<proteinExistence type="predicted"/>
<accession>A0ACA9TFJ7</accession>
<dbReference type="EMBL" id="CADEHS020000004">
    <property type="protein sequence ID" value="CAG9939543.1"/>
    <property type="molecule type" value="Genomic_DNA"/>
</dbReference>
<sequence length="184" mass="19853">MVSPDASLMSAAAFLGHKALPLKQQPSLEIRRRYNYSQESLPDGVSPSPPGTPFSQHYALKSIHFKGKADPQAIFGAAINGDVDILQVALHPPSKTVNSIAGSGGDIVQGLGYALIHEESGVHTQYVGFLFSSLLHYADNWPVYQKLAPFAPEEAKELFKVGKYADYGRLDIAQALLDAGAPYK</sequence>
<organism evidence="1 2">
    <name type="scientific">Clonostachys rosea f. rosea IK726</name>
    <dbReference type="NCBI Taxonomy" id="1349383"/>
    <lineage>
        <taxon>Eukaryota</taxon>
        <taxon>Fungi</taxon>
        <taxon>Dikarya</taxon>
        <taxon>Ascomycota</taxon>
        <taxon>Pezizomycotina</taxon>
        <taxon>Sordariomycetes</taxon>
        <taxon>Hypocreomycetidae</taxon>
        <taxon>Hypocreales</taxon>
        <taxon>Bionectriaceae</taxon>
        <taxon>Clonostachys</taxon>
    </lineage>
</organism>
<protein>
    <submittedName>
        <fullName evidence="1">Uncharacterized protein</fullName>
    </submittedName>
</protein>
<comment type="caution">
    <text evidence="1">The sequence shown here is derived from an EMBL/GenBank/DDBJ whole genome shotgun (WGS) entry which is preliminary data.</text>
</comment>
<evidence type="ECO:0000313" key="2">
    <source>
        <dbReference type="Proteomes" id="UP000836387"/>
    </source>
</evidence>
<dbReference type="Proteomes" id="UP000836387">
    <property type="component" value="Unassembled WGS sequence"/>
</dbReference>
<gene>
    <name evidence="1" type="ORF">CRV2_00009868</name>
</gene>
<reference evidence="1" key="1">
    <citation type="submission" date="2020-04" db="EMBL/GenBank/DDBJ databases">
        <authorList>
            <person name="Broberg M."/>
        </authorList>
    </citation>
    <scope>NUCLEOTIDE SEQUENCE</scope>
</reference>
<keyword evidence="2" id="KW-1185">Reference proteome</keyword>
<name>A0ACA9TFJ7_BIOOC</name>
<reference evidence="1" key="2">
    <citation type="submission" date="2021-10" db="EMBL/GenBank/DDBJ databases">
        <authorList>
            <person name="Piombo E."/>
        </authorList>
    </citation>
    <scope>NUCLEOTIDE SEQUENCE</scope>
</reference>
<evidence type="ECO:0000313" key="1">
    <source>
        <dbReference type="EMBL" id="CAG9939543.1"/>
    </source>
</evidence>